<gene>
    <name evidence="7" type="ORF">GGQ59_001204</name>
</gene>
<dbReference type="GO" id="GO:0016020">
    <property type="term" value="C:membrane"/>
    <property type="evidence" value="ECO:0007669"/>
    <property type="project" value="UniProtKB-SubCell"/>
</dbReference>
<dbReference type="RefSeq" id="WP_183816876.1">
    <property type="nucleotide sequence ID" value="NZ_JACHOB010000002.1"/>
</dbReference>
<dbReference type="SUPFAM" id="SSF81321">
    <property type="entry name" value="Family A G protein-coupled receptor-like"/>
    <property type="match status" value="1"/>
</dbReference>
<comment type="subcellular location">
    <subcellularLocation>
        <location evidence="1">Membrane</location>
        <topology evidence="1">Multi-pass membrane protein</topology>
    </subcellularLocation>
</comment>
<keyword evidence="3 6" id="KW-0812">Transmembrane</keyword>
<protein>
    <submittedName>
        <fullName evidence="7">Bacteriorhodopsin</fullName>
    </submittedName>
</protein>
<evidence type="ECO:0000256" key="5">
    <source>
        <dbReference type="ARBA" id="ARBA00023136"/>
    </source>
</evidence>
<feature type="transmembrane region" description="Helical" evidence="6">
    <location>
        <begin position="21"/>
        <end position="40"/>
    </location>
</feature>
<reference evidence="7 8" key="1">
    <citation type="submission" date="2020-08" db="EMBL/GenBank/DDBJ databases">
        <title>Genomic Encyclopedia of Type Strains, Phase IV (KMG-IV): sequencing the most valuable type-strain genomes for metagenomic binning, comparative biology and taxonomic classification.</title>
        <authorList>
            <person name="Goeker M."/>
        </authorList>
    </citation>
    <scope>NUCLEOTIDE SEQUENCE [LARGE SCALE GENOMIC DNA]</scope>
    <source>
        <strain evidence="7 8">DSM 102850</strain>
    </source>
</reference>
<feature type="transmembrane region" description="Helical" evidence="6">
    <location>
        <begin position="183"/>
        <end position="201"/>
    </location>
</feature>
<keyword evidence="8" id="KW-1185">Reference proteome</keyword>
<comment type="caution">
    <text evidence="7">The sequence shown here is derived from an EMBL/GenBank/DDBJ whole genome shotgun (WGS) entry which is preliminary data.</text>
</comment>
<evidence type="ECO:0000313" key="8">
    <source>
        <dbReference type="Proteomes" id="UP000563524"/>
    </source>
</evidence>
<feature type="transmembrane region" description="Helical" evidence="6">
    <location>
        <begin position="258"/>
        <end position="279"/>
    </location>
</feature>
<dbReference type="SMART" id="SM01021">
    <property type="entry name" value="Bac_rhodopsin"/>
    <property type="match status" value="1"/>
</dbReference>
<comment type="similarity">
    <text evidence="2">Belongs to the archaeal/bacterial/fungal opsin family.</text>
</comment>
<organism evidence="7 8">
    <name type="scientific">Parvularcula dongshanensis</name>
    <dbReference type="NCBI Taxonomy" id="1173995"/>
    <lineage>
        <taxon>Bacteria</taxon>
        <taxon>Pseudomonadati</taxon>
        <taxon>Pseudomonadota</taxon>
        <taxon>Alphaproteobacteria</taxon>
        <taxon>Parvularculales</taxon>
        <taxon>Parvularculaceae</taxon>
        <taxon>Parvularcula</taxon>
    </lineage>
</organism>
<dbReference type="AlphaFoldDB" id="A0A840I3S2"/>
<dbReference type="Gene3D" id="1.20.1070.10">
    <property type="entry name" value="Rhodopsin 7-helix transmembrane proteins"/>
    <property type="match status" value="1"/>
</dbReference>
<proteinExistence type="inferred from homology"/>
<evidence type="ECO:0000256" key="1">
    <source>
        <dbReference type="ARBA" id="ARBA00004141"/>
    </source>
</evidence>
<keyword evidence="4 6" id="KW-1133">Transmembrane helix</keyword>
<accession>A0A840I3S2</accession>
<dbReference type="Pfam" id="PF01036">
    <property type="entry name" value="Bac_rhodopsin"/>
    <property type="match status" value="1"/>
</dbReference>
<evidence type="ECO:0000256" key="2">
    <source>
        <dbReference type="ARBA" id="ARBA00008130"/>
    </source>
</evidence>
<name>A0A840I3S2_9PROT</name>
<evidence type="ECO:0000256" key="3">
    <source>
        <dbReference type="ARBA" id="ARBA00022692"/>
    </source>
</evidence>
<dbReference type="InterPro" id="IPR001425">
    <property type="entry name" value="Arc/bac/fun_rhodopsins"/>
</dbReference>
<feature type="transmembrane region" description="Helical" evidence="6">
    <location>
        <begin position="46"/>
        <end position="63"/>
    </location>
</feature>
<feature type="transmembrane region" description="Helical" evidence="6">
    <location>
        <begin position="156"/>
        <end position="177"/>
    </location>
</feature>
<feature type="transmembrane region" description="Helical" evidence="6">
    <location>
        <begin position="125"/>
        <end position="144"/>
    </location>
</feature>
<feature type="transmembrane region" description="Helical" evidence="6">
    <location>
        <begin position="222"/>
        <end position="246"/>
    </location>
</feature>
<sequence>MPNLENFLAFEHWQYDFVRHMFTLSVAVFAAGLVYFALSLKNTAPWYRISSILSAVVMVSAALELYQLFRSWEEAFVAVPLTGAAGAASTGLLSTIGETSPNAWLPVTDAEFSNGYRYINWSIDVPMLLTQLLVVVGLTGAAFWSNWWKLTLAGLVMVYTGYIGQYFEPAAAGLAVAEGRNAYPFWVWGFVSTIPFIYINYKVMVLTHRVVGDVPDRVRKEMGRIGVFLVATWTLYTLGYVLPAIWPNADGMVFRQAVYTVADITSKLVFGVMLSRVALIRSAYDGFEPAILARQGLVFGRPDVDVRPIQGTEQPASTMRERADV</sequence>
<dbReference type="Proteomes" id="UP000563524">
    <property type="component" value="Unassembled WGS sequence"/>
</dbReference>
<evidence type="ECO:0000256" key="4">
    <source>
        <dbReference type="ARBA" id="ARBA00022989"/>
    </source>
</evidence>
<evidence type="ECO:0000313" key="7">
    <source>
        <dbReference type="EMBL" id="MBB4658690.1"/>
    </source>
</evidence>
<evidence type="ECO:0000256" key="6">
    <source>
        <dbReference type="SAM" id="Phobius"/>
    </source>
</evidence>
<keyword evidence="5 6" id="KW-0472">Membrane</keyword>
<dbReference type="EMBL" id="JACHOB010000002">
    <property type="protein sequence ID" value="MBB4658690.1"/>
    <property type="molecule type" value="Genomic_DNA"/>
</dbReference>